<accession>K1P4X4</accession>
<dbReference type="InParanoid" id="K1P4X4"/>
<gene>
    <name evidence="1" type="ORF">CGI_10011504</name>
</gene>
<dbReference type="HOGENOM" id="CLU_1705973_0_0_1"/>
<dbReference type="AlphaFoldDB" id="K1P4X4"/>
<reference evidence="1" key="1">
    <citation type="journal article" date="2012" name="Nature">
        <title>The oyster genome reveals stress adaptation and complexity of shell formation.</title>
        <authorList>
            <person name="Zhang G."/>
            <person name="Fang X."/>
            <person name="Guo X."/>
            <person name="Li L."/>
            <person name="Luo R."/>
            <person name="Xu F."/>
            <person name="Yang P."/>
            <person name="Zhang L."/>
            <person name="Wang X."/>
            <person name="Qi H."/>
            <person name="Xiong Z."/>
            <person name="Que H."/>
            <person name="Xie Y."/>
            <person name="Holland P.W."/>
            <person name="Paps J."/>
            <person name="Zhu Y."/>
            <person name="Wu F."/>
            <person name="Chen Y."/>
            <person name="Wang J."/>
            <person name="Peng C."/>
            <person name="Meng J."/>
            <person name="Yang L."/>
            <person name="Liu J."/>
            <person name="Wen B."/>
            <person name="Zhang N."/>
            <person name="Huang Z."/>
            <person name="Zhu Q."/>
            <person name="Feng Y."/>
            <person name="Mount A."/>
            <person name="Hedgecock D."/>
            <person name="Xu Z."/>
            <person name="Liu Y."/>
            <person name="Domazet-Loso T."/>
            <person name="Du Y."/>
            <person name="Sun X."/>
            <person name="Zhang S."/>
            <person name="Liu B."/>
            <person name="Cheng P."/>
            <person name="Jiang X."/>
            <person name="Li J."/>
            <person name="Fan D."/>
            <person name="Wang W."/>
            <person name="Fu W."/>
            <person name="Wang T."/>
            <person name="Wang B."/>
            <person name="Zhang J."/>
            <person name="Peng Z."/>
            <person name="Li Y."/>
            <person name="Li N."/>
            <person name="Wang J."/>
            <person name="Chen M."/>
            <person name="He Y."/>
            <person name="Tan F."/>
            <person name="Song X."/>
            <person name="Zheng Q."/>
            <person name="Huang R."/>
            <person name="Yang H."/>
            <person name="Du X."/>
            <person name="Chen L."/>
            <person name="Yang M."/>
            <person name="Gaffney P.M."/>
            <person name="Wang S."/>
            <person name="Luo L."/>
            <person name="She Z."/>
            <person name="Ming Y."/>
            <person name="Huang W."/>
            <person name="Zhang S."/>
            <person name="Huang B."/>
            <person name="Zhang Y."/>
            <person name="Qu T."/>
            <person name="Ni P."/>
            <person name="Miao G."/>
            <person name="Wang J."/>
            <person name="Wang Q."/>
            <person name="Steinberg C.E."/>
            <person name="Wang H."/>
            <person name="Li N."/>
            <person name="Qian L."/>
            <person name="Zhang G."/>
            <person name="Li Y."/>
            <person name="Yang H."/>
            <person name="Liu X."/>
            <person name="Wang J."/>
            <person name="Yin Y."/>
            <person name="Wang J."/>
        </authorList>
    </citation>
    <scope>NUCLEOTIDE SEQUENCE [LARGE SCALE GENOMIC DNA]</scope>
    <source>
        <strain evidence="1">05x7-T-G4-1.051#20</strain>
    </source>
</reference>
<name>K1P4X4_MAGGI</name>
<dbReference type="EMBL" id="JH818636">
    <property type="protein sequence ID" value="EKC18687.1"/>
    <property type="molecule type" value="Genomic_DNA"/>
</dbReference>
<sequence>MADVLRIILSDLDSPFNGLDFVNSSLQTEGWEEKYKSNIVEISDRTQKEITSVDFYMNVIVALAQMNDINPGRLMVIHYLSEEVKKQFLPKLTGISYEEYRQEFPKLQLTSLGKKKWIECHRLHQRIESMRVTAIQFGWMKLQQTLKGNRGEKE</sequence>
<organism evidence="1">
    <name type="scientific">Magallana gigas</name>
    <name type="common">Pacific oyster</name>
    <name type="synonym">Crassostrea gigas</name>
    <dbReference type="NCBI Taxonomy" id="29159"/>
    <lineage>
        <taxon>Eukaryota</taxon>
        <taxon>Metazoa</taxon>
        <taxon>Spiralia</taxon>
        <taxon>Lophotrochozoa</taxon>
        <taxon>Mollusca</taxon>
        <taxon>Bivalvia</taxon>
        <taxon>Autobranchia</taxon>
        <taxon>Pteriomorphia</taxon>
        <taxon>Ostreida</taxon>
        <taxon>Ostreoidea</taxon>
        <taxon>Ostreidae</taxon>
        <taxon>Magallana</taxon>
    </lineage>
</organism>
<evidence type="ECO:0000313" key="1">
    <source>
        <dbReference type="EMBL" id="EKC18687.1"/>
    </source>
</evidence>
<protein>
    <submittedName>
        <fullName evidence="1">Uncharacterized protein</fullName>
    </submittedName>
</protein>
<proteinExistence type="predicted"/>